<keyword evidence="17" id="KW-1185">Reference proteome</keyword>
<dbReference type="Pfam" id="PF00593">
    <property type="entry name" value="TonB_dep_Rec_b-barrel"/>
    <property type="match status" value="1"/>
</dbReference>
<dbReference type="RefSeq" id="WP_123422448.1">
    <property type="nucleotide sequence ID" value="NZ_RJUL01000011.1"/>
</dbReference>
<dbReference type="InterPro" id="IPR036942">
    <property type="entry name" value="Beta-barrel_TonB_sf"/>
</dbReference>
<dbReference type="GO" id="GO:0006826">
    <property type="term" value="P:iron ion transport"/>
    <property type="evidence" value="ECO:0007669"/>
    <property type="project" value="UniProtKB-KW"/>
</dbReference>
<evidence type="ECO:0000256" key="8">
    <source>
        <dbReference type="ARBA" id="ARBA00023077"/>
    </source>
</evidence>
<feature type="signal peptide" evidence="13">
    <location>
        <begin position="1"/>
        <end position="25"/>
    </location>
</feature>
<accession>A0A3N1P448</accession>
<organism evidence="16 17">
    <name type="scientific">Gallaecimonas pentaromativorans</name>
    <dbReference type="NCBI Taxonomy" id="584787"/>
    <lineage>
        <taxon>Bacteria</taxon>
        <taxon>Pseudomonadati</taxon>
        <taxon>Pseudomonadota</taxon>
        <taxon>Gammaproteobacteria</taxon>
        <taxon>Enterobacterales</taxon>
        <taxon>Gallaecimonadaceae</taxon>
        <taxon>Gallaecimonas</taxon>
    </lineage>
</organism>
<evidence type="ECO:0000256" key="2">
    <source>
        <dbReference type="ARBA" id="ARBA00022448"/>
    </source>
</evidence>
<evidence type="ECO:0000256" key="1">
    <source>
        <dbReference type="ARBA" id="ARBA00004571"/>
    </source>
</evidence>
<sequence length="751" mass="82420">MMSKKSTLFLSIQAALLASSSLAYAADDSGKKSDTTDDGKLERIMVTAQKRVQNAQEVPVSITSLKGDTLNAFGAAGQDVRALSARVPSLTIESSFGRTFPRFYIRGLGNTDFDLNSSQPVSLVLDDVVQENAILKGFPIFDVDRVEVLRGPQGSLFGRNTTAGIVKFDSKKPTQDFDAYFKGSLGTYNTRNLEGAVGGGLTDTLSGRFSLLDQHRDDWVDNKAPGFEKNDQLEGYRDSAGRLQLLWDPSAQLKVLFNAHFRDLNGTPRVFRANIIERGTHNFVPGFDRDTVYQDAAARATQDVKTRGGSVKVDYDFGDYTLTSITGYERARAFSRGDVDGGYLGTPGNPGVVAASAESGDGLPGHHQWTQELRLATNELGRLDYQVGLFYFDESLNIDSFNYDDNGIQNGYAYQKQDTKAWAVFGSADYDLTDAFKVTAGVRYSHDKKDYEAQRLQSPLSFLGVGPTDKLYANPSDGEVSWDLSGVYTVNNDVNVYGRLAKGFRAPSIQGRLLFGDEVTVAKSETMYSGEVGIKSDILDNRGRVNIDTYYYQLNDQQLTAVGGGANFNRLINADKTIGYGVELDSQFAVTSDFLVTAGLSYNKTEIKDPGLAVGICGSGCTVTDPLDANGNAIIDGNSLPHAPKWIANITATYTYPLTTGELFVFTDWAWRSRDHFFLYESKEYQDASMLEGGLRLGYRWSTDGTDYEIAAYGRNINNDQSMTGGIDFNNLTGFVNDPRIVGVEFKANFY</sequence>
<comment type="caution">
    <text evidence="16">The sequence shown here is derived from an EMBL/GenBank/DDBJ whole genome shotgun (WGS) entry which is preliminary data.</text>
</comment>
<keyword evidence="5 11" id="KW-0812">Transmembrane</keyword>
<dbReference type="Proteomes" id="UP000268033">
    <property type="component" value="Unassembled WGS sequence"/>
</dbReference>
<evidence type="ECO:0000256" key="11">
    <source>
        <dbReference type="PROSITE-ProRule" id="PRU01360"/>
    </source>
</evidence>
<dbReference type="InterPro" id="IPR012910">
    <property type="entry name" value="Plug_dom"/>
</dbReference>
<keyword evidence="3 11" id="KW-1134">Transmembrane beta strand</keyword>
<evidence type="ECO:0000259" key="14">
    <source>
        <dbReference type="Pfam" id="PF00593"/>
    </source>
</evidence>
<dbReference type="SUPFAM" id="SSF56935">
    <property type="entry name" value="Porins"/>
    <property type="match status" value="1"/>
</dbReference>
<proteinExistence type="inferred from homology"/>
<dbReference type="PROSITE" id="PS52016">
    <property type="entry name" value="TONB_DEPENDENT_REC_3"/>
    <property type="match status" value="1"/>
</dbReference>
<dbReference type="PANTHER" id="PTHR32552">
    <property type="entry name" value="FERRICHROME IRON RECEPTOR-RELATED"/>
    <property type="match status" value="1"/>
</dbReference>
<keyword evidence="10 11" id="KW-0998">Cell outer membrane</keyword>
<evidence type="ECO:0000256" key="13">
    <source>
        <dbReference type="SAM" id="SignalP"/>
    </source>
</evidence>
<keyword evidence="7" id="KW-0406">Ion transport</keyword>
<name>A0A3N1P448_9GAMM</name>
<dbReference type="AlphaFoldDB" id="A0A3N1P448"/>
<keyword evidence="13" id="KW-0732">Signal</keyword>
<keyword evidence="6" id="KW-0408">Iron</keyword>
<dbReference type="InterPro" id="IPR000531">
    <property type="entry name" value="Beta-barrel_TonB"/>
</dbReference>
<evidence type="ECO:0000313" key="17">
    <source>
        <dbReference type="Proteomes" id="UP000268033"/>
    </source>
</evidence>
<comment type="subcellular location">
    <subcellularLocation>
        <location evidence="1 11">Cell outer membrane</location>
        <topology evidence="1 11">Multi-pass membrane protein</topology>
    </subcellularLocation>
</comment>
<keyword evidence="16" id="KW-0675">Receptor</keyword>
<evidence type="ECO:0000256" key="9">
    <source>
        <dbReference type="ARBA" id="ARBA00023136"/>
    </source>
</evidence>
<evidence type="ECO:0000256" key="10">
    <source>
        <dbReference type="ARBA" id="ARBA00023237"/>
    </source>
</evidence>
<dbReference type="Pfam" id="PF07715">
    <property type="entry name" value="Plug"/>
    <property type="match status" value="1"/>
</dbReference>
<keyword evidence="8 12" id="KW-0798">TonB box</keyword>
<dbReference type="EMBL" id="RJUL01000011">
    <property type="protein sequence ID" value="ROQ21937.1"/>
    <property type="molecule type" value="Genomic_DNA"/>
</dbReference>
<dbReference type="InterPro" id="IPR039426">
    <property type="entry name" value="TonB-dep_rcpt-like"/>
</dbReference>
<evidence type="ECO:0000256" key="5">
    <source>
        <dbReference type="ARBA" id="ARBA00022692"/>
    </source>
</evidence>
<dbReference type="PANTHER" id="PTHR32552:SF81">
    <property type="entry name" value="TONB-DEPENDENT OUTER MEMBRANE RECEPTOR"/>
    <property type="match status" value="1"/>
</dbReference>
<feature type="domain" description="TonB-dependent receptor plug" evidence="15">
    <location>
        <begin position="55"/>
        <end position="165"/>
    </location>
</feature>
<evidence type="ECO:0000256" key="3">
    <source>
        <dbReference type="ARBA" id="ARBA00022452"/>
    </source>
</evidence>
<keyword evidence="9 11" id="KW-0472">Membrane</keyword>
<reference evidence="16 17" key="1">
    <citation type="submission" date="2018-11" db="EMBL/GenBank/DDBJ databases">
        <title>Genomic Encyclopedia of Type Strains, Phase IV (KMG-IV): sequencing the most valuable type-strain genomes for metagenomic binning, comparative biology and taxonomic classification.</title>
        <authorList>
            <person name="Goeker M."/>
        </authorList>
    </citation>
    <scope>NUCLEOTIDE SEQUENCE [LARGE SCALE GENOMIC DNA]</scope>
    <source>
        <strain evidence="16 17">DSM 21945</strain>
    </source>
</reference>
<feature type="chain" id="PRO_5018279174" evidence="13">
    <location>
        <begin position="26"/>
        <end position="751"/>
    </location>
</feature>
<evidence type="ECO:0000256" key="4">
    <source>
        <dbReference type="ARBA" id="ARBA00022496"/>
    </source>
</evidence>
<comment type="similarity">
    <text evidence="11 12">Belongs to the TonB-dependent receptor family.</text>
</comment>
<dbReference type="STRING" id="584787.GCA_001247655_03494"/>
<evidence type="ECO:0000256" key="12">
    <source>
        <dbReference type="RuleBase" id="RU003357"/>
    </source>
</evidence>
<dbReference type="Gene3D" id="2.40.170.20">
    <property type="entry name" value="TonB-dependent receptor, beta-barrel domain"/>
    <property type="match status" value="1"/>
</dbReference>
<evidence type="ECO:0000256" key="7">
    <source>
        <dbReference type="ARBA" id="ARBA00023065"/>
    </source>
</evidence>
<dbReference type="GO" id="GO:0009279">
    <property type="term" value="C:cell outer membrane"/>
    <property type="evidence" value="ECO:0007669"/>
    <property type="project" value="UniProtKB-SubCell"/>
</dbReference>
<evidence type="ECO:0000259" key="15">
    <source>
        <dbReference type="Pfam" id="PF07715"/>
    </source>
</evidence>
<protein>
    <submittedName>
        <fullName evidence="16">Iron complex outermembrane receptor protein</fullName>
    </submittedName>
</protein>
<feature type="domain" description="TonB-dependent receptor-like beta-barrel" evidence="14">
    <location>
        <begin position="282"/>
        <end position="717"/>
    </location>
</feature>
<gene>
    <name evidence="16" type="ORF">EDC28_11139</name>
</gene>
<keyword evidence="4" id="KW-0410">Iron transport</keyword>
<evidence type="ECO:0000313" key="16">
    <source>
        <dbReference type="EMBL" id="ROQ21937.1"/>
    </source>
</evidence>
<keyword evidence="2 11" id="KW-0813">Transport</keyword>
<evidence type="ECO:0000256" key="6">
    <source>
        <dbReference type="ARBA" id="ARBA00023004"/>
    </source>
</evidence>